<dbReference type="InterPro" id="IPR027396">
    <property type="entry name" value="DsrEFH-like"/>
</dbReference>
<dbReference type="PANTHER" id="PTHR37691">
    <property type="entry name" value="BLR3518 PROTEIN"/>
    <property type="match status" value="1"/>
</dbReference>
<dbReference type="PANTHER" id="PTHR37691:SF1">
    <property type="entry name" value="BLR3518 PROTEIN"/>
    <property type="match status" value="1"/>
</dbReference>
<proteinExistence type="predicted"/>
<comment type="caution">
    <text evidence="1">The sequence shown here is derived from an EMBL/GenBank/DDBJ whole genome shotgun (WGS) entry which is preliminary data.</text>
</comment>
<gene>
    <name evidence="1" type="ORF">DIZ80_04370</name>
</gene>
<dbReference type="AlphaFoldDB" id="A0A370DIG0"/>
<protein>
    <recommendedName>
        <fullName evidence="3">Sulfur reduction protein DsrE</fullName>
    </recommendedName>
</protein>
<dbReference type="EMBL" id="QFXC01000007">
    <property type="protein sequence ID" value="RDH84708.1"/>
    <property type="molecule type" value="Genomic_DNA"/>
</dbReference>
<evidence type="ECO:0000313" key="2">
    <source>
        <dbReference type="Proteomes" id="UP000254266"/>
    </source>
</evidence>
<organism evidence="1 2">
    <name type="scientific">endosymbiont of Galathealinum brachiosum</name>
    <dbReference type="NCBI Taxonomy" id="2200906"/>
    <lineage>
        <taxon>Bacteria</taxon>
        <taxon>Pseudomonadati</taxon>
        <taxon>Pseudomonadota</taxon>
        <taxon>Gammaproteobacteria</taxon>
        <taxon>sulfur-oxidizing symbionts</taxon>
    </lineage>
</organism>
<dbReference type="Proteomes" id="UP000254266">
    <property type="component" value="Unassembled WGS sequence"/>
</dbReference>
<name>A0A370DIG0_9GAMM</name>
<sequence>MKTLDPKLKNLILFFIFSLLTINTAYSQQTDKVVLHINNPLKMTMLVNNVKNLRKMLGKDAVISIVANGPAVARFSTVFSSRFQLDEILKQKASVNVCSFALKNKRIKKEQLFGGVNYLEDGGVAELVKLQQNGFSYIKP</sequence>
<keyword evidence="2" id="KW-1185">Reference proteome</keyword>
<dbReference type="Gene3D" id="3.40.1260.10">
    <property type="entry name" value="DsrEFH-like"/>
    <property type="match status" value="1"/>
</dbReference>
<accession>A0A370DIG0</accession>
<evidence type="ECO:0000313" key="1">
    <source>
        <dbReference type="EMBL" id="RDH84708.1"/>
    </source>
</evidence>
<evidence type="ECO:0008006" key="3">
    <source>
        <dbReference type="Google" id="ProtNLM"/>
    </source>
</evidence>
<dbReference type="SUPFAM" id="SSF75169">
    <property type="entry name" value="DsrEFH-like"/>
    <property type="match status" value="1"/>
</dbReference>
<reference evidence="1 2" key="1">
    <citation type="journal article" date="2018" name="ISME J.">
        <title>Endosymbiont genomes yield clues of tubeworm success.</title>
        <authorList>
            <person name="Li Y."/>
            <person name="Liles M.R."/>
            <person name="Halanych K.M."/>
        </authorList>
    </citation>
    <scope>NUCLEOTIDE SEQUENCE [LARGE SCALE GENOMIC DNA]</scope>
    <source>
        <strain evidence="1">A1464</strain>
    </source>
</reference>